<dbReference type="Proteomes" id="UP001431209">
    <property type="component" value="Unassembled WGS sequence"/>
</dbReference>
<comment type="function">
    <text evidence="7">Arginine methyltransferase involved in the assembly or stability of mitochondrial NADH:ubiquinone oxidoreductase complex (complex I).</text>
</comment>
<keyword evidence="4 7" id="KW-0808">Transferase</keyword>
<dbReference type="GO" id="GO:0035243">
    <property type="term" value="F:protein-arginine omega-N symmetric methyltransferase activity"/>
    <property type="evidence" value="ECO:0007669"/>
    <property type="project" value="UniProtKB-EC"/>
</dbReference>
<evidence type="ECO:0000256" key="7">
    <source>
        <dbReference type="RuleBase" id="RU364114"/>
    </source>
</evidence>
<comment type="subcellular location">
    <subcellularLocation>
        <location evidence="1 7">Mitochondrion</location>
    </subcellularLocation>
</comment>
<evidence type="ECO:0000256" key="4">
    <source>
        <dbReference type="ARBA" id="ARBA00022679"/>
    </source>
</evidence>
<dbReference type="GO" id="GO:0005739">
    <property type="term" value="C:mitochondrion"/>
    <property type="evidence" value="ECO:0007669"/>
    <property type="project" value="UniProtKB-SubCell"/>
</dbReference>
<dbReference type="PANTHER" id="PTHR12049:SF5">
    <property type="entry name" value="PROTEIN ARGININE METHYLTRANSFERASE NDUFAF7 HOMOLOG, MITOCHONDRIAL"/>
    <property type="match status" value="1"/>
</dbReference>
<dbReference type="EC" id="2.1.1.320" evidence="7"/>
<evidence type="ECO:0000256" key="6">
    <source>
        <dbReference type="ARBA" id="ARBA00048612"/>
    </source>
</evidence>
<proteinExistence type="inferred from homology"/>
<organism evidence="8 9">
    <name type="scientific">Acrasis kona</name>
    <dbReference type="NCBI Taxonomy" id="1008807"/>
    <lineage>
        <taxon>Eukaryota</taxon>
        <taxon>Discoba</taxon>
        <taxon>Heterolobosea</taxon>
        <taxon>Tetramitia</taxon>
        <taxon>Eutetramitia</taxon>
        <taxon>Acrasidae</taxon>
        <taxon>Acrasis</taxon>
    </lineage>
</organism>
<dbReference type="GO" id="GO:0032259">
    <property type="term" value="P:methylation"/>
    <property type="evidence" value="ECO:0007669"/>
    <property type="project" value="UniProtKB-KW"/>
</dbReference>
<dbReference type="InterPro" id="IPR029063">
    <property type="entry name" value="SAM-dependent_MTases_sf"/>
</dbReference>
<dbReference type="InterPro" id="IPR003788">
    <property type="entry name" value="NDUFAF7"/>
</dbReference>
<dbReference type="Pfam" id="PF02636">
    <property type="entry name" value="Methyltransf_28"/>
    <property type="match status" value="1"/>
</dbReference>
<evidence type="ECO:0000256" key="1">
    <source>
        <dbReference type="ARBA" id="ARBA00004173"/>
    </source>
</evidence>
<keyword evidence="3 7" id="KW-0489">Methyltransferase</keyword>
<name>A0AAW2Z9A3_9EUKA</name>
<dbReference type="AlphaFoldDB" id="A0AAW2Z9A3"/>
<gene>
    <name evidence="8" type="ORF">AKO1_012244</name>
</gene>
<comment type="similarity">
    <text evidence="2 7">Belongs to the NDUFAF7 family.</text>
</comment>
<comment type="catalytic activity">
    <reaction evidence="6 7">
        <text>L-arginyl-[protein] + 2 S-adenosyl-L-methionine = N(omega),N(omega)'-dimethyl-L-arginyl-[protein] + 2 S-adenosyl-L-homocysteine + 2 H(+)</text>
        <dbReference type="Rhea" id="RHEA:48108"/>
        <dbReference type="Rhea" id="RHEA-COMP:10532"/>
        <dbReference type="Rhea" id="RHEA-COMP:11992"/>
        <dbReference type="ChEBI" id="CHEBI:15378"/>
        <dbReference type="ChEBI" id="CHEBI:29965"/>
        <dbReference type="ChEBI" id="CHEBI:57856"/>
        <dbReference type="ChEBI" id="CHEBI:59789"/>
        <dbReference type="ChEBI" id="CHEBI:88221"/>
        <dbReference type="EC" id="2.1.1.320"/>
    </reaction>
</comment>
<comment type="caution">
    <text evidence="8">The sequence shown here is derived from an EMBL/GenBank/DDBJ whole genome shotgun (WGS) entry which is preliminary data.</text>
</comment>
<keyword evidence="5 7" id="KW-0496">Mitochondrion</keyword>
<dbReference type="SUPFAM" id="SSF53335">
    <property type="entry name" value="S-adenosyl-L-methionine-dependent methyltransferases"/>
    <property type="match status" value="1"/>
</dbReference>
<reference evidence="8 9" key="1">
    <citation type="submission" date="2024-03" db="EMBL/GenBank/DDBJ databases">
        <title>The Acrasis kona genome and developmental transcriptomes reveal deep origins of eukaryotic multicellular pathways.</title>
        <authorList>
            <person name="Sheikh S."/>
            <person name="Fu C.-J."/>
            <person name="Brown M.W."/>
            <person name="Baldauf S.L."/>
        </authorList>
    </citation>
    <scope>NUCLEOTIDE SEQUENCE [LARGE SCALE GENOMIC DNA]</scope>
    <source>
        <strain evidence="8 9">ATCC MYA-3509</strain>
    </source>
</reference>
<evidence type="ECO:0000313" key="9">
    <source>
        <dbReference type="Proteomes" id="UP001431209"/>
    </source>
</evidence>
<evidence type="ECO:0000256" key="5">
    <source>
        <dbReference type="ARBA" id="ARBA00023128"/>
    </source>
</evidence>
<accession>A0AAW2Z9A3</accession>
<evidence type="ECO:0000313" key="8">
    <source>
        <dbReference type="EMBL" id="KAL0486025.1"/>
    </source>
</evidence>
<dbReference type="EMBL" id="JAOPGA020001197">
    <property type="protein sequence ID" value="KAL0486025.1"/>
    <property type="molecule type" value="Genomic_DNA"/>
</dbReference>
<evidence type="ECO:0000256" key="2">
    <source>
        <dbReference type="ARBA" id="ARBA00005891"/>
    </source>
</evidence>
<keyword evidence="9" id="KW-1185">Reference proteome</keyword>
<dbReference type="PANTHER" id="PTHR12049">
    <property type="entry name" value="PROTEIN ARGININE METHYLTRANSFERASE NDUFAF7, MITOCHONDRIAL"/>
    <property type="match status" value="1"/>
</dbReference>
<dbReference type="Gene3D" id="3.40.50.12710">
    <property type="match status" value="1"/>
</dbReference>
<dbReference type="InterPro" id="IPR038375">
    <property type="entry name" value="NDUFAF7_sf"/>
</dbReference>
<protein>
    <recommendedName>
        <fullName evidence="7">Protein arginine methyltransferase NDUFAF7</fullName>
        <ecNumber evidence="7">2.1.1.320</ecNumber>
    </recommendedName>
</protein>
<sequence>MHKLFFQYLPSQCVRRFSERKLSIELTRNVKSTVHNPVLTRDFIFESLYHKDHGYFSNISERLIFQATKAPILNIDQQLLDFSRIEDEVDYVECLHDLYSNGRHAWGTPVELYQPWYGRAIADYIINTRDADKPLIIYEIGGGNGTCALSVLNYLREYYTPIYDQSHYNIIEVSKALHEIQVERMQDAGHLHHFTSHNLSVTDWREVIEGEVFIIALEVMDNLPHDKVVIHNNPRAAHPITQTCVIPKVGTINSRGDQVYEEVNLPLEDPHIIRYMDYMNKIEHDRELMRSLEPIVLFDEKDTGYYEGMKDIRPFHGNLFLKALKRIADSAVETFNNSFTQGQTEYYIPTMQLMMLDVFNCYFPGHRLILADFDYLPEADKDPGIINAPCVQRKYRSLTPKLDTKKFMQLAKMKYMEGKSIDQTVRENSETTYVSKSFNSYLVPKGSCDIFFATDFKQLQIVYDRLTQGRRGSLVMKNKQFMEKWARCERTTTKSGYNPLLKDYGNFSFFLT</sequence>
<evidence type="ECO:0000256" key="3">
    <source>
        <dbReference type="ARBA" id="ARBA00022603"/>
    </source>
</evidence>